<evidence type="ECO:0000313" key="2">
    <source>
        <dbReference type="EMBL" id="VAW36910.1"/>
    </source>
</evidence>
<dbReference type="InterPro" id="IPR025738">
    <property type="entry name" value="BatD"/>
</dbReference>
<organism evidence="2">
    <name type="scientific">hydrothermal vent metagenome</name>
    <dbReference type="NCBI Taxonomy" id="652676"/>
    <lineage>
        <taxon>unclassified sequences</taxon>
        <taxon>metagenomes</taxon>
        <taxon>ecological metagenomes</taxon>
    </lineage>
</organism>
<keyword evidence="1" id="KW-0472">Membrane</keyword>
<protein>
    <submittedName>
        <fullName evidence="2">Aerotolerance protein BatD</fullName>
    </submittedName>
</protein>
<dbReference type="AlphaFoldDB" id="A0A3B0V7K5"/>
<sequence>MIGKNMQKLLLIFLLLALNNITYAAVTATVDRTHIVIGETFNLTITVDDNTSAQPDLSELQQVFRVLGTSQSSSTNIINGKYSVEKSWQISLMPLAVGNNTIPPIKLGNQTTRPIQITIAKSDPNTKANGDIFIEITADKNSAFVKEQIIVTVKLFYSISLSEGNLSEPIAKNAIVTQLDKGSTYRTQRDGKTYEVIERHYAIFAEKSGKLELNPIIFNGRDNTSRRNFSMFSTGKPIRAVSKPLAFDIKPIPQQSIGKDWLPATKVQISQKWSKPPYTVGEPITRTIILYIEGLSETQIPDIDLGEIKDIRIYPEQPQTQTEATAQTLKTWKQVKLALIPTQAGAIRIPEYQLQWYNTKTNQIEHTKLPPMTLPVDAGDFAMDIPKIDNPFKQPETTNSATIADMNQPTPTTEVQIVEKTNVLWKVSTGIFALLWLITMIFYLKKPNKKAKTTTSKPVKISKRQIVAAIDNQDLSQLQKNLIKWWNQQYPNKQATNLAAIKTWLNPQMQQLINDVELQLYNPDKKHRFNQQQWLKQIKGKGLEIVQQKKTLDTKRLPELYQ</sequence>
<proteinExistence type="predicted"/>
<dbReference type="EMBL" id="UOEW01000154">
    <property type="protein sequence ID" value="VAW36910.1"/>
    <property type="molecule type" value="Genomic_DNA"/>
</dbReference>
<dbReference type="Pfam" id="PF13584">
    <property type="entry name" value="BatD"/>
    <property type="match status" value="1"/>
</dbReference>
<gene>
    <name evidence="2" type="ORF">MNBD_GAMMA01-2159</name>
</gene>
<keyword evidence="1" id="KW-1133">Transmembrane helix</keyword>
<name>A0A3B0V7K5_9ZZZZ</name>
<feature type="transmembrane region" description="Helical" evidence="1">
    <location>
        <begin position="423"/>
        <end position="444"/>
    </location>
</feature>
<accession>A0A3B0V7K5</accession>
<evidence type="ECO:0000256" key="1">
    <source>
        <dbReference type="SAM" id="Phobius"/>
    </source>
</evidence>
<dbReference type="PANTHER" id="PTHR40940:SF1">
    <property type="entry name" value="PROTEIN BATD"/>
    <property type="match status" value="1"/>
</dbReference>
<dbReference type="PANTHER" id="PTHR40940">
    <property type="entry name" value="PROTEIN BATD-RELATED"/>
    <property type="match status" value="1"/>
</dbReference>
<reference evidence="2" key="1">
    <citation type="submission" date="2018-06" db="EMBL/GenBank/DDBJ databases">
        <authorList>
            <person name="Zhirakovskaya E."/>
        </authorList>
    </citation>
    <scope>NUCLEOTIDE SEQUENCE</scope>
</reference>
<keyword evidence="1" id="KW-0812">Transmembrane</keyword>